<dbReference type="OrthoDB" id="191995at2759"/>
<dbReference type="Pfam" id="PF10170">
    <property type="entry name" value="C6_DPF"/>
    <property type="match status" value="1"/>
</dbReference>
<dbReference type="InterPro" id="IPR018785">
    <property type="entry name" value="CDPF1_dom"/>
</dbReference>
<dbReference type="Proteomes" id="UP001107558">
    <property type="component" value="Chromosome 3"/>
</dbReference>
<evidence type="ECO:0000313" key="4">
    <source>
        <dbReference type="EMBL" id="KAG5670145.1"/>
    </source>
</evidence>
<dbReference type="InterPro" id="IPR042426">
    <property type="entry name" value="CDPF1"/>
</dbReference>
<keyword evidence="5" id="KW-1185">Reference proteome</keyword>
<evidence type="ECO:0000256" key="2">
    <source>
        <dbReference type="ARBA" id="ARBA00014801"/>
    </source>
</evidence>
<dbReference type="PANTHER" id="PTHR31849:SF1">
    <property type="entry name" value="CYSTEINE-RICH DPF MOTIF DOMAIN-CONTAINING PROTEIN 1"/>
    <property type="match status" value="1"/>
</dbReference>
<accession>A0A9J6BJT1</accession>
<feature type="domain" description="Cysteine-rich DPF motif" evidence="3">
    <location>
        <begin position="25"/>
        <end position="124"/>
    </location>
</feature>
<comment type="caution">
    <text evidence="4">The sequence shown here is derived from an EMBL/GenBank/DDBJ whole genome shotgun (WGS) entry which is preliminary data.</text>
</comment>
<comment type="similarity">
    <text evidence="1">Belongs to the CDPF1 family.</text>
</comment>
<name>A0A9J6BJT1_POLVA</name>
<organism evidence="4 5">
    <name type="scientific">Polypedilum vanderplanki</name>
    <name type="common">Sleeping chironomid midge</name>
    <dbReference type="NCBI Taxonomy" id="319348"/>
    <lineage>
        <taxon>Eukaryota</taxon>
        <taxon>Metazoa</taxon>
        <taxon>Ecdysozoa</taxon>
        <taxon>Arthropoda</taxon>
        <taxon>Hexapoda</taxon>
        <taxon>Insecta</taxon>
        <taxon>Pterygota</taxon>
        <taxon>Neoptera</taxon>
        <taxon>Endopterygota</taxon>
        <taxon>Diptera</taxon>
        <taxon>Nematocera</taxon>
        <taxon>Chironomoidea</taxon>
        <taxon>Chironomidae</taxon>
        <taxon>Chironominae</taxon>
        <taxon>Polypedilum</taxon>
        <taxon>Polypedilum</taxon>
    </lineage>
</organism>
<dbReference type="AlphaFoldDB" id="A0A9J6BJT1"/>
<evidence type="ECO:0000313" key="5">
    <source>
        <dbReference type="Proteomes" id="UP001107558"/>
    </source>
</evidence>
<sequence length="135" mass="15691">MEIGESSKSKATDEQNLQPAEKIPFLCRECKMSELVHYYGSKPPFVRNIEFLEDCYVMKDPFSAPPLKNGKRSYTEYFLVIGSKCKICEEDFCKDCSIFYSNTFCIRCAHSQVSQFPVEIQSKIRKEFLAIKNDR</sequence>
<dbReference type="EMBL" id="JADBJN010000003">
    <property type="protein sequence ID" value="KAG5670145.1"/>
    <property type="molecule type" value="Genomic_DNA"/>
</dbReference>
<evidence type="ECO:0000259" key="3">
    <source>
        <dbReference type="Pfam" id="PF10170"/>
    </source>
</evidence>
<protein>
    <recommendedName>
        <fullName evidence="2">Cysteine-rich DPF motif domain-containing protein 1</fullName>
    </recommendedName>
</protein>
<evidence type="ECO:0000256" key="1">
    <source>
        <dbReference type="ARBA" id="ARBA00007917"/>
    </source>
</evidence>
<dbReference type="PANTHER" id="PTHR31849">
    <property type="entry name" value="CYSTEINE-RICH PDF MOTIF DOMAIN-CONTAINING PROTEIN 1"/>
    <property type="match status" value="1"/>
</dbReference>
<proteinExistence type="inferred from homology"/>
<reference evidence="4" key="1">
    <citation type="submission" date="2021-03" db="EMBL/GenBank/DDBJ databases">
        <title>Chromosome level genome of the anhydrobiotic midge Polypedilum vanderplanki.</title>
        <authorList>
            <person name="Yoshida Y."/>
            <person name="Kikawada T."/>
            <person name="Gusev O."/>
        </authorList>
    </citation>
    <scope>NUCLEOTIDE SEQUENCE</scope>
    <source>
        <strain evidence="4">NIAS01</strain>
        <tissue evidence="4">Whole body or cell culture</tissue>
    </source>
</reference>
<dbReference type="PRINTS" id="PR01995">
    <property type="entry name" value="UPF0595"/>
</dbReference>
<gene>
    <name evidence="4" type="ORF">PVAND_000427</name>
</gene>